<reference evidence="1 2" key="1">
    <citation type="submission" date="2020-02" db="EMBL/GenBank/DDBJ databases">
        <title>Albibacoteraceae fam. nov., the first described family within the subdivision 4 Verrucomicrobia.</title>
        <authorList>
            <person name="Xi F."/>
        </authorList>
    </citation>
    <scope>NUCLEOTIDE SEQUENCE [LARGE SCALE GENOMIC DNA]</scope>
    <source>
        <strain evidence="1 2">CK1056</strain>
    </source>
</reference>
<organism evidence="1 2">
    <name type="scientific">Oceanipulchritudo coccoides</name>
    <dbReference type="NCBI Taxonomy" id="2706888"/>
    <lineage>
        <taxon>Bacteria</taxon>
        <taxon>Pseudomonadati</taxon>
        <taxon>Verrucomicrobiota</taxon>
        <taxon>Opitutia</taxon>
        <taxon>Puniceicoccales</taxon>
        <taxon>Oceanipulchritudinaceae</taxon>
        <taxon>Oceanipulchritudo</taxon>
    </lineage>
</organism>
<dbReference type="RefSeq" id="WP_163961278.1">
    <property type="nucleotide sequence ID" value="NZ_JAAGNX010000001.1"/>
</dbReference>
<evidence type="ECO:0000313" key="1">
    <source>
        <dbReference type="EMBL" id="NDV60869.1"/>
    </source>
</evidence>
<accession>A0A6B2LXX2</accession>
<sequence>MTPEFSLDSIPTHDPKAVEAAILDIARDCFPGQDLERISKLMDAVSELYKGNIHPYQASDMAYHDFEHTLQVTLCWARMFASLKMHKPDLPVVYADFLLGIASCLLHDTGYLKETDDPSGTGAKYVLIHEHRSCHIARRFLMSLQWPEEAISVIQRLIASTGPRAIVEGIPYTTPTEKTLAQMLATADFLAQMSDPQYLDKLPSLYKEFEEFDRLRGLSQTERPFPNLDSLVSSTPGFWFQFVLPRLKIDYGGVYRFLNNPYPDGPNVYVIHAEANIEALQPNESEE</sequence>
<keyword evidence="2" id="KW-1185">Reference proteome</keyword>
<protein>
    <submittedName>
        <fullName evidence="1">HD domain-containing protein</fullName>
    </submittedName>
</protein>
<dbReference type="CDD" id="cd00077">
    <property type="entry name" value="HDc"/>
    <property type="match status" value="1"/>
</dbReference>
<dbReference type="InterPro" id="IPR003607">
    <property type="entry name" value="HD/PDEase_dom"/>
</dbReference>
<dbReference type="AlphaFoldDB" id="A0A6B2LXX2"/>
<dbReference type="SUPFAM" id="SSF109604">
    <property type="entry name" value="HD-domain/PDEase-like"/>
    <property type="match status" value="1"/>
</dbReference>
<proteinExistence type="predicted"/>
<gene>
    <name evidence="1" type="ORF">G0Q06_00215</name>
</gene>
<dbReference type="EMBL" id="JAAGNX010000001">
    <property type="protein sequence ID" value="NDV60869.1"/>
    <property type="molecule type" value="Genomic_DNA"/>
</dbReference>
<name>A0A6B2LXX2_9BACT</name>
<dbReference type="Gene3D" id="1.10.3210.10">
    <property type="entry name" value="Hypothetical protein af1432"/>
    <property type="match status" value="1"/>
</dbReference>
<dbReference type="Proteomes" id="UP000478417">
    <property type="component" value="Unassembled WGS sequence"/>
</dbReference>
<comment type="caution">
    <text evidence="1">The sequence shown here is derived from an EMBL/GenBank/DDBJ whole genome shotgun (WGS) entry which is preliminary data.</text>
</comment>
<evidence type="ECO:0000313" key="2">
    <source>
        <dbReference type="Proteomes" id="UP000478417"/>
    </source>
</evidence>